<protein>
    <submittedName>
        <fullName evidence="2">Uncharacterized protein</fullName>
    </submittedName>
</protein>
<evidence type="ECO:0000256" key="1">
    <source>
        <dbReference type="SAM" id="MobiDB-lite"/>
    </source>
</evidence>
<reference evidence="2" key="1">
    <citation type="submission" date="2022-05" db="EMBL/GenBank/DDBJ databases">
        <title>Complete genome sequence of toluene-degrading Gulosibacter sediminis strain ACHW.36C.</title>
        <authorList>
            <person name="Wai A.C."/>
            <person name="Lai G.K."/>
            <person name="Griffin S.D."/>
            <person name="Leung F.C."/>
        </authorList>
    </citation>
    <scope>NUCLEOTIDE SEQUENCE [LARGE SCALE GENOMIC DNA]</scope>
    <source>
        <strain evidence="2">ACHW.36C</strain>
    </source>
</reference>
<organism evidence="2">
    <name type="scientific">Gulosibacter sediminis</name>
    <dbReference type="NCBI Taxonomy" id="1729695"/>
    <lineage>
        <taxon>Bacteria</taxon>
        <taxon>Bacillati</taxon>
        <taxon>Actinomycetota</taxon>
        <taxon>Actinomycetes</taxon>
        <taxon>Micrococcales</taxon>
        <taxon>Microbacteriaceae</taxon>
        <taxon>Gulosibacter</taxon>
    </lineage>
</organism>
<accession>A0ABY4MU77</accession>
<name>A0ABY4MU77_9MICO</name>
<proteinExistence type="predicted"/>
<evidence type="ECO:0000313" key="2">
    <source>
        <dbReference type="EMBL" id="UQN13967.1"/>
    </source>
</evidence>
<sequence>MVAYRTSAAPTTTPIKSDCLTIVTLKVYADDAAPGRQPTIDAIAQVLRVGNSSYSYIHDTYGAFVLPLTKDHAKSDLAYGLVDDTDKELVTLLAAAADQTGYDWALARAELKDGRDMWRPHHHVTSMTLRWWNDSKCPGTLSFDVPTGCLVYPHGRLPDDELAGGIATPGFHFSTVYITALLLIPHGKAVRLRTKIRPYWAMERAYDALEGGQVKRAEHLLECLIRVLKPDRPETSYEWQGEPSQLDTPGWDTPDERYTDTRTVEFTAHQE</sequence>
<dbReference type="EMBL" id="CP097160">
    <property type="protein sequence ID" value="UQN13967.1"/>
    <property type="molecule type" value="Genomic_DNA"/>
</dbReference>
<gene>
    <name evidence="2" type="ORF">M3M28_07780</name>
</gene>
<feature type="region of interest" description="Disordered" evidence="1">
    <location>
        <begin position="233"/>
        <end position="257"/>
    </location>
</feature>